<dbReference type="Pfam" id="PF05016">
    <property type="entry name" value="ParE_toxin"/>
    <property type="match status" value="1"/>
</dbReference>
<dbReference type="Proteomes" id="UP000003254">
    <property type="component" value="Unassembled WGS sequence"/>
</dbReference>
<comment type="caution">
    <text evidence="2">The sequence shown here is derived from an EMBL/GenBank/DDBJ whole genome shotgun (WGS) entry which is preliminary data.</text>
</comment>
<dbReference type="EMBL" id="ABOU02000002">
    <property type="protein sequence ID" value="EDY34107.1"/>
    <property type="molecule type" value="Genomic_DNA"/>
</dbReference>
<evidence type="ECO:0000313" key="2">
    <source>
        <dbReference type="EMBL" id="EDY34107.1"/>
    </source>
</evidence>
<keyword evidence="3" id="KW-1185">Reference proteome</keyword>
<dbReference type="eggNOG" id="COG3668">
    <property type="taxonomic scope" value="Bacteria"/>
</dbReference>
<dbReference type="RefSeq" id="WP_005609422.1">
    <property type="nucleotide sequence ID" value="NZ_CP102292.1"/>
</dbReference>
<name>B5CKP1_9FIRM</name>
<dbReference type="AlphaFoldDB" id="B5CKP1"/>
<dbReference type="InterPro" id="IPR007712">
    <property type="entry name" value="RelE/ParE_toxin"/>
</dbReference>
<dbReference type="HOGENOM" id="CLU_147162_6_3_9"/>
<evidence type="ECO:0000256" key="1">
    <source>
        <dbReference type="ARBA" id="ARBA00022649"/>
    </source>
</evidence>
<proteinExistence type="predicted"/>
<gene>
    <name evidence="2" type="ORF">RUMLAC_00005</name>
</gene>
<protein>
    <submittedName>
        <fullName evidence="2">Toxin-antitoxin system, toxin component, RelE family</fullName>
    </submittedName>
</protein>
<dbReference type="GeneID" id="77335149"/>
<accession>B5CKP1</accession>
<dbReference type="InterPro" id="IPR035093">
    <property type="entry name" value="RelE/ParE_toxin_dom_sf"/>
</dbReference>
<keyword evidence="1" id="KW-1277">Toxin-antitoxin system</keyword>
<organism evidence="2 3">
    <name type="scientific">[Ruminococcus] lactaris ATCC 29176</name>
    <dbReference type="NCBI Taxonomy" id="471875"/>
    <lineage>
        <taxon>Bacteria</taxon>
        <taxon>Bacillati</taxon>
        <taxon>Bacillota</taxon>
        <taxon>Clostridia</taxon>
        <taxon>Lachnospirales</taxon>
        <taxon>Lachnospiraceae</taxon>
        <taxon>Mediterraneibacter</taxon>
    </lineage>
</organism>
<sequence length="120" mass="14520">MKYKVMYTAGVKKDLRNIFRNIFRYIFRYISEELLAPENAAGQTEHIMTAIRKLDTMPNRNRLYEEEPWYSRGLRFFPVDNYLVFYKTDDETETVYVVRIMYGGRDVHKQLRQTEDVSED</sequence>
<dbReference type="Gene3D" id="3.30.2310.20">
    <property type="entry name" value="RelE-like"/>
    <property type="match status" value="1"/>
</dbReference>
<reference evidence="2 3" key="2">
    <citation type="submission" date="2008-08" db="EMBL/GenBank/DDBJ databases">
        <authorList>
            <person name="Fulton L."/>
            <person name="Clifton S."/>
            <person name="Fulton B."/>
            <person name="Xu J."/>
            <person name="Minx P."/>
            <person name="Pepin K.H."/>
            <person name="Johnson M."/>
            <person name="Bhonagiri V."/>
            <person name="Nash W.E."/>
            <person name="Mardis E.R."/>
            <person name="Wilson R.K."/>
        </authorList>
    </citation>
    <scope>NUCLEOTIDE SEQUENCE [LARGE SCALE GENOMIC DNA]</scope>
    <source>
        <strain evidence="2 3">ATCC 29176</strain>
    </source>
</reference>
<reference evidence="2 3" key="1">
    <citation type="submission" date="2008-08" db="EMBL/GenBank/DDBJ databases">
        <title>Draft genome sequence of Ruminococcus lactaris ATCC 29176.</title>
        <authorList>
            <person name="Sudarsanam P."/>
            <person name="Ley R."/>
            <person name="Guruge J."/>
            <person name="Turnbaugh P.J."/>
            <person name="Mahowald M."/>
            <person name="Liep D."/>
            <person name="Gordon J."/>
        </authorList>
    </citation>
    <scope>NUCLEOTIDE SEQUENCE [LARGE SCALE GENOMIC DNA]</scope>
    <source>
        <strain evidence="2 3">ATCC 29176</strain>
    </source>
</reference>
<evidence type="ECO:0000313" key="3">
    <source>
        <dbReference type="Proteomes" id="UP000003254"/>
    </source>
</evidence>